<reference evidence="2" key="1">
    <citation type="submission" date="2018-05" db="EMBL/GenBank/DDBJ databases">
        <title>Draft genome of Mucuna pruriens seed.</title>
        <authorList>
            <person name="Nnadi N.E."/>
            <person name="Vos R."/>
            <person name="Hasami M.H."/>
            <person name="Devisetty U.K."/>
            <person name="Aguiy J.C."/>
        </authorList>
    </citation>
    <scope>NUCLEOTIDE SEQUENCE [LARGE SCALE GENOMIC DNA]</scope>
    <source>
        <strain evidence="2">JCA_2017</strain>
    </source>
</reference>
<sequence length="125" mass="14493">MASTKTWAQLIIVLWIFMEETYEDFLLLSSGFFIYCLVEVLKGYLAAYIGEKIKWLICDSYFILESPPFIPSHPWDDGTQILLLLCLANPEMNATSYILEDIFAAWNYEATHGMIISKLFRSFTK</sequence>
<evidence type="ECO:0000256" key="1">
    <source>
        <dbReference type="SAM" id="Phobius"/>
    </source>
</evidence>
<dbReference type="AlphaFoldDB" id="A0A371F774"/>
<comment type="caution">
    <text evidence="2">The sequence shown here is derived from an EMBL/GenBank/DDBJ whole genome shotgun (WGS) entry which is preliminary data.</text>
</comment>
<keyword evidence="1" id="KW-1133">Transmembrane helix</keyword>
<accession>A0A371F774</accession>
<evidence type="ECO:0000313" key="3">
    <source>
        <dbReference type="Proteomes" id="UP000257109"/>
    </source>
</evidence>
<organism evidence="2 3">
    <name type="scientific">Mucuna pruriens</name>
    <name type="common">Velvet bean</name>
    <name type="synonym">Dolichos pruriens</name>
    <dbReference type="NCBI Taxonomy" id="157652"/>
    <lineage>
        <taxon>Eukaryota</taxon>
        <taxon>Viridiplantae</taxon>
        <taxon>Streptophyta</taxon>
        <taxon>Embryophyta</taxon>
        <taxon>Tracheophyta</taxon>
        <taxon>Spermatophyta</taxon>
        <taxon>Magnoliopsida</taxon>
        <taxon>eudicotyledons</taxon>
        <taxon>Gunneridae</taxon>
        <taxon>Pentapetalae</taxon>
        <taxon>rosids</taxon>
        <taxon>fabids</taxon>
        <taxon>Fabales</taxon>
        <taxon>Fabaceae</taxon>
        <taxon>Papilionoideae</taxon>
        <taxon>50 kb inversion clade</taxon>
        <taxon>NPAAA clade</taxon>
        <taxon>indigoferoid/millettioid clade</taxon>
        <taxon>Phaseoleae</taxon>
        <taxon>Mucuna</taxon>
    </lineage>
</organism>
<gene>
    <name evidence="2" type="ORF">CR513_46315</name>
</gene>
<evidence type="ECO:0000313" key="2">
    <source>
        <dbReference type="EMBL" id="RDX73993.1"/>
    </source>
</evidence>
<feature type="non-terminal residue" evidence="2">
    <location>
        <position position="1"/>
    </location>
</feature>
<keyword evidence="1" id="KW-0812">Transmembrane</keyword>
<keyword evidence="3" id="KW-1185">Reference proteome</keyword>
<feature type="transmembrane region" description="Helical" evidence="1">
    <location>
        <begin position="25"/>
        <end position="45"/>
    </location>
</feature>
<dbReference type="Proteomes" id="UP000257109">
    <property type="component" value="Unassembled WGS sequence"/>
</dbReference>
<keyword evidence="1" id="KW-0472">Membrane</keyword>
<name>A0A371F774_MUCPR</name>
<protein>
    <submittedName>
        <fullName evidence="2">Uncharacterized protein</fullName>
    </submittedName>
</protein>
<dbReference type="EMBL" id="QJKJ01010334">
    <property type="protein sequence ID" value="RDX73993.1"/>
    <property type="molecule type" value="Genomic_DNA"/>
</dbReference>
<proteinExistence type="predicted"/>